<reference evidence="2" key="1">
    <citation type="submission" date="2021-01" db="EMBL/GenBank/DDBJ databases">
        <authorList>
            <person name="Bezrukov I."/>
        </authorList>
    </citation>
    <scope>NUCLEOTIDE SEQUENCE</scope>
</reference>
<evidence type="ECO:0000256" key="1">
    <source>
        <dbReference type="SAM" id="SignalP"/>
    </source>
</evidence>
<organism evidence="2 3">
    <name type="scientific">Arabidopsis arenosa</name>
    <name type="common">Sand rock-cress</name>
    <name type="synonym">Cardaminopsis arenosa</name>
    <dbReference type="NCBI Taxonomy" id="38785"/>
    <lineage>
        <taxon>Eukaryota</taxon>
        <taxon>Viridiplantae</taxon>
        <taxon>Streptophyta</taxon>
        <taxon>Embryophyta</taxon>
        <taxon>Tracheophyta</taxon>
        <taxon>Spermatophyta</taxon>
        <taxon>Magnoliopsida</taxon>
        <taxon>eudicotyledons</taxon>
        <taxon>Gunneridae</taxon>
        <taxon>Pentapetalae</taxon>
        <taxon>rosids</taxon>
        <taxon>malvids</taxon>
        <taxon>Brassicales</taxon>
        <taxon>Brassicaceae</taxon>
        <taxon>Camelineae</taxon>
        <taxon>Arabidopsis</taxon>
    </lineage>
</organism>
<gene>
    <name evidence="2" type="ORF">AARE701A_LOCUS3781</name>
</gene>
<keyword evidence="3" id="KW-1185">Reference proteome</keyword>
<proteinExistence type="predicted"/>
<name>A0A8S1ZLM6_ARAAE</name>
<dbReference type="AlphaFoldDB" id="A0A8S1ZLM6"/>
<accession>A0A8S1ZLM6</accession>
<protein>
    <submittedName>
        <fullName evidence="2">Uncharacterized protein</fullName>
    </submittedName>
</protein>
<feature type="chain" id="PRO_5035843966" evidence="1">
    <location>
        <begin position="23"/>
        <end position="56"/>
    </location>
</feature>
<evidence type="ECO:0000313" key="3">
    <source>
        <dbReference type="Proteomes" id="UP000682877"/>
    </source>
</evidence>
<sequence length="56" mass="6309">MAGFHLYLVLRFSLLTIGFTHCSTDVGLVTAIRRIENPSFSLSDFVTSIHPRDSRL</sequence>
<dbReference type="Proteomes" id="UP000682877">
    <property type="component" value="Chromosome 1"/>
</dbReference>
<keyword evidence="1" id="KW-0732">Signal</keyword>
<feature type="signal peptide" evidence="1">
    <location>
        <begin position="1"/>
        <end position="22"/>
    </location>
</feature>
<evidence type="ECO:0000313" key="2">
    <source>
        <dbReference type="EMBL" id="CAE5960333.1"/>
    </source>
</evidence>
<dbReference type="EMBL" id="LR999451">
    <property type="protein sequence ID" value="CAE5960333.1"/>
    <property type="molecule type" value="Genomic_DNA"/>
</dbReference>